<reference evidence="2 3" key="2">
    <citation type="journal article" date="2016" name="J. Biotechnol.">
        <title>Complete genome sequence of Arthrobacter alpinus ERGS4:06, a yellow pigmented bacterium tolerant to cold and radiations isolated from Sikkim Himalaya.</title>
        <authorList>
            <person name="Kumar R."/>
            <person name="Singh D."/>
            <person name="Swarnkar M.K."/>
            <person name="Singh A.K."/>
            <person name="Kumar S."/>
        </authorList>
    </citation>
    <scope>NUCLEOTIDE SEQUENCE [LARGE SCALE GENOMIC DNA]</scope>
    <source>
        <strain evidence="2 3">ERGS4:06</strain>
    </source>
</reference>
<proteinExistence type="predicted"/>
<feature type="domain" description="Peptidase S8/S53" evidence="1">
    <location>
        <begin position="296"/>
        <end position="588"/>
    </location>
</feature>
<dbReference type="InterPro" id="IPR036852">
    <property type="entry name" value="Peptidase_S8/S53_dom_sf"/>
</dbReference>
<reference evidence="3" key="1">
    <citation type="submission" date="2015-11" db="EMBL/GenBank/DDBJ databases">
        <authorList>
            <person name="Kumar R."/>
            <person name="Singh D."/>
            <person name="Swarnkar M.K."/>
            <person name="Singh A.K."/>
            <person name="Kumar S."/>
        </authorList>
    </citation>
    <scope>NUCLEOTIDE SEQUENCE [LARGE SCALE GENOMIC DNA]</scope>
    <source>
        <strain evidence="3">ERGS4:06</strain>
    </source>
</reference>
<evidence type="ECO:0000313" key="2">
    <source>
        <dbReference type="EMBL" id="ALO68176.1"/>
    </source>
</evidence>
<dbReference type="Gene3D" id="3.40.50.200">
    <property type="entry name" value="Peptidase S8/S53 domain"/>
    <property type="match status" value="1"/>
</dbReference>
<accession>A0A0S2M3U3</accession>
<dbReference type="Pfam" id="PF00082">
    <property type="entry name" value="Peptidase_S8"/>
    <property type="match status" value="1"/>
</dbReference>
<dbReference type="RefSeq" id="WP_062292511.1">
    <property type="nucleotide sequence ID" value="NZ_CP013200.1"/>
</dbReference>
<dbReference type="AlphaFoldDB" id="A0A0S2M3U3"/>
<dbReference type="OrthoDB" id="5495859at2"/>
<organism evidence="2 3">
    <name type="scientific">Arthrobacter alpinus</name>
    <dbReference type="NCBI Taxonomy" id="656366"/>
    <lineage>
        <taxon>Bacteria</taxon>
        <taxon>Bacillati</taxon>
        <taxon>Actinomycetota</taxon>
        <taxon>Actinomycetes</taxon>
        <taxon>Micrococcales</taxon>
        <taxon>Micrococcaceae</taxon>
        <taxon>Arthrobacter</taxon>
    </lineage>
</organism>
<dbReference type="EMBL" id="CP013200">
    <property type="protein sequence ID" value="ALO68176.1"/>
    <property type="molecule type" value="Genomic_DNA"/>
</dbReference>
<dbReference type="SUPFAM" id="SSF52743">
    <property type="entry name" value="Subtilisin-like"/>
    <property type="match status" value="1"/>
</dbReference>
<dbReference type="InterPro" id="IPR034074">
    <property type="entry name" value="Y4bN_pept_dom"/>
</dbReference>
<dbReference type="GO" id="GO:0004252">
    <property type="term" value="F:serine-type endopeptidase activity"/>
    <property type="evidence" value="ECO:0007669"/>
    <property type="project" value="InterPro"/>
</dbReference>
<dbReference type="Proteomes" id="UP000059574">
    <property type="component" value="Chromosome"/>
</dbReference>
<dbReference type="CDD" id="cd04847">
    <property type="entry name" value="Peptidases_S8_Subtilisin_like_2"/>
    <property type="match status" value="1"/>
</dbReference>
<sequence length="805" mass="87545">MANNPIQIVLNSGSFVDDVKVNPGGQNTDFFAERDVDFAAHKTGLITQFSAAKASLASSGRSTGIARVSLRTAAFAKSHRPTQSVLKPDVVPICGVSDFGELLIEFTPSALDAVIGKIGSAEPDTNLKLDKYGKVKANPSRTRSEVGAISKVTPYGPRDRRQFSVGEAIEWLRNPRSGQYFLIQMFVPTNESGQGEIRRRAEEIAVFKRSLRAIDPSLVLSEGPLWWSERGFLRLSMEKINFRPELFRSVLDVLENEPFVRKIWLPSIIKPTRTTSADAGSEECDAFPIPTNGGSYPVVGIVDTGIASIPELAPWVVGRTAMGDPATQDTSHGTFIGALIADSQTLNTHAEAAESPCKVYDLGLHVTDEQEYLQTYPNSFMDFLEQLDFEIVSAVAAGVRVFNMSLVVEEMVRDDAYSPFAARLDAIADKHDVVFVLPTGNLESPQFRPVWPTQADDALAMLANYRHPGLDRMHQPADSLRAVVVAALDPKTTPGGHLVPSVYSRRGPGLALGSKPDLCHLGGSADPTNRLKSLDITGRLVEDCGTSYAAPLVAKTLGQINHKIAGKVKRETLTALAIHGAAAPAHMTHRKLAHVAKDFVGFGLPDLSENTLLSDDHSITLVFEAELMHRKALTFDFQWPQALVRAGGKCSGEATLTLVYRPPLDLKYGSETVRVNLEAYLRQEKLDTRTGELSYGGFFTSKSTSGQEHGRVKEGQKWGAVKRWTRKTSKAGVGASSQFRLVVEPLARSGFALPAEGVPFAAILTITDPWGEAPVFNQMRRSLQARDVAIADIRTAAQIRPRVGG</sequence>
<dbReference type="GO" id="GO:0006508">
    <property type="term" value="P:proteolysis"/>
    <property type="evidence" value="ECO:0007669"/>
    <property type="project" value="InterPro"/>
</dbReference>
<evidence type="ECO:0000313" key="3">
    <source>
        <dbReference type="Proteomes" id="UP000059574"/>
    </source>
</evidence>
<gene>
    <name evidence="2" type="ORF">AS189_18825</name>
</gene>
<protein>
    <recommendedName>
        <fullName evidence="1">Peptidase S8/S53 domain-containing protein</fullName>
    </recommendedName>
</protein>
<evidence type="ECO:0000259" key="1">
    <source>
        <dbReference type="Pfam" id="PF00082"/>
    </source>
</evidence>
<dbReference type="InterPro" id="IPR000209">
    <property type="entry name" value="Peptidase_S8/S53_dom"/>
</dbReference>
<name>A0A0S2M3U3_9MICC</name>